<dbReference type="UniPathway" id="UPA00193"/>
<evidence type="ECO:0000256" key="8">
    <source>
        <dbReference type="ARBA" id="ARBA00023027"/>
    </source>
</evidence>
<evidence type="ECO:0000256" key="1">
    <source>
        <dbReference type="ARBA" id="ARBA00001974"/>
    </source>
</evidence>
<evidence type="ECO:0000256" key="5">
    <source>
        <dbReference type="ARBA" id="ARBA00022630"/>
    </source>
</evidence>
<dbReference type="GO" id="GO:0035999">
    <property type="term" value="P:tetrahydrofolate interconversion"/>
    <property type="evidence" value="ECO:0007669"/>
    <property type="project" value="UniProtKB-UniPathway"/>
</dbReference>
<comment type="pathway">
    <text evidence="10">Amino-acid biosynthesis; L-methionine biosynthesis via de novo pathway.</text>
</comment>
<dbReference type="EMBL" id="CP011797">
    <property type="protein sequence ID" value="ATX75237.1"/>
    <property type="molecule type" value="Genomic_DNA"/>
</dbReference>
<evidence type="ECO:0000313" key="13">
    <source>
        <dbReference type="EMBL" id="ATX75237.1"/>
    </source>
</evidence>
<comment type="catalytic activity">
    <reaction evidence="11">
        <text>(6S)-5-methyl-5,6,7,8-tetrahydrofolate + NAD(+) = (6R)-5,10-methylene-5,6,7,8-tetrahydrofolate + NADH + H(+)</text>
        <dbReference type="Rhea" id="RHEA:19821"/>
        <dbReference type="ChEBI" id="CHEBI:15378"/>
        <dbReference type="ChEBI" id="CHEBI:15636"/>
        <dbReference type="ChEBI" id="CHEBI:18608"/>
        <dbReference type="ChEBI" id="CHEBI:57540"/>
        <dbReference type="ChEBI" id="CHEBI:57945"/>
        <dbReference type="EC" id="1.5.1.54"/>
    </reaction>
    <physiologicalReaction direction="right-to-left" evidence="11">
        <dbReference type="Rhea" id="RHEA:19823"/>
    </physiologicalReaction>
</comment>
<dbReference type="InterPro" id="IPR003171">
    <property type="entry name" value="Mehydrof_redctse-like"/>
</dbReference>
<dbReference type="GO" id="GO:0005829">
    <property type="term" value="C:cytosol"/>
    <property type="evidence" value="ECO:0007669"/>
    <property type="project" value="InterPro"/>
</dbReference>
<dbReference type="OrthoDB" id="9812555at2"/>
<dbReference type="InterPro" id="IPR029041">
    <property type="entry name" value="FAD-linked_oxidoreductase-like"/>
</dbReference>
<evidence type="ECO:0000256" key="6">
    <source>
        <dbReference type="ARBA" id="ARBA00022827"/>
    </source>
</evidence>
<dbReference type="EC" id="1.5.1.54" evidence="12"/>
<evidence type="ECO:0000256" key="11">
    <source>
        <dbReference type="ARBA" id="ARBA00048628"/>
    </source>
</evidence>
<keyword evidence="8" id="KW-0520">NAD</keyword>
<dbReference type="CDD" id="cd00537">
    <property type="entry name" value="MTHFR"/>
    <property type="match status" value="1"/>
</dbReference>
<keyword evidence="6 12" id="KW-0274">FAD</keyword>
<dbReference type="KEGG" id="rfo:REIFOR_00059"/>
<reference evidence="13 14" key="1">
    <citation type="journal article" date="2017" name="Environ. Microbiol.">
        <title>Genomic and physiological analyses of 'Reinekea forsetii' reveal a versatile opportunistic lifestyle during spring algae blooms.</title>
        <authorList>
            <person name="Avci B."/>
            <person name="Hahnke R.L."/>
            <person name="Chafee M."/>
            <person name="Fischer T."/>
            <person name="Gruber-Vodicka H."/>
            <person name="Tegetmeyer H.E."/>
            <person name="Harder J."/>
            <person name="Fuchs B.M."/>
            <person name="Amann R.I."/>
            <person name="Teeling H."/>
        </authorList>
    </citation>
    <scope>NUCLEOTIDE SEQUENCE [LARGE SCALE GENOMIC DNA]</scope>
    <source>
        <strain evidence="13 14">Hel1_31_D35</strain>
    </source>
</reference>
<organism evidence="13 14">
    <name type="scientific">Reinekea forsetii</name>
    <dbReference type="NCBI Taxonomy" id="1336806"/>
    <lineage>
        <taxon>Bacteria</taxon>
        <taxon>Pseudomonadati</taxon>
        <taxon>Pseudomonadota</taxon>
        <taxon>Gammaproteobacteria</taxon>
        <taxon>Oceanospirillales</taxon>
        <taxon>Saccharospirillaceae</taxon>
        <taxon>Reinekea</taxon>
    </lineage>
</organism>
<evidence type="ECO:0000256" key="4">
    <source>
        <dbReference type="ARBA" id="ARBA00022605"/>
    </source>
</evidence>
<dbReference type="GO" id="GO:0009086">
    <property type="term" value="P:methionine biosynthetic process"/>
    <property type="evidence" value="ECO:0007669"/>
    <property type="project" value="UniProtKB-KW"/>
</dbReference>
<dbReference type="GO" id="GO:0071949">
    <property type="term" value="F:FAD binding"/>
    <property type="evidence" value="ECO:0007669"/>
    <property type="project" value="TreeGrafter"/>
</dbReference>
<keyword evidence="5 12" id="KW-0285">Flavoprotein</keyword>
<dbReference type="AlphaFoldDB" id="A0A2K8KJK2"/>
<evidence type="ECO:0000313" key="14">
    <source>
        <dbReference type="Proteomes" id="UP000229757"/>
    </source>
</evidence>
<keyword evidence="9" id="KW-0486">Methionine biosynthesis</keyword>
<sequence>MNTPVPVSFEFFPPKTDIGYDKLLTAHDELKIAQPEFFSVTYGAGGSTQERTINTVIELNSRGVPAAPHLSCIGSNRATVQALLEQYQAAGINRIVALRGDLPSGMRGTGGDFNHASDLVTFIKAEFADTFSIEVAAYPEMHPQANSFDQDVDHFVAKAKAGADSAITQYFYNINAYKHFVSEVRRRDCDIAIVPGIMPITNFTNLARFSDACGADIPRWMRQALQSCGDDVTRIQRIGLNFVVDLCQELIVAGAPKLHFYSMNQSAPTLAILAQLEGFKA</sequence>
<dbReference type="SUPFAM" id="SSF51730">
    <property type="entry name" value="FAD-linked oxidoreductase"/>
    <property type="match status" value="1"/>
</dbReference>
<evidence type="ECO:0000256" key="3">
    <source>
        <dbReference type="ARBA" id="ARBA00006743"/>
    </source>
</evidence>
<comment type="pathway">
    <text evidence="2 12">One-carbon metabolism; tetrahydrofolate interconversion.</text>
</comment>
<keyword evidence="4" id="KW-0028">Amino-acid biosynthesis</keyword>
<keyword evidence="7 12" id="KW-0560">Oxidoreductase</keyword>
<dbReference type="RefSeq" id="WP_100255655.1">
    <property type="nucleotide sequence ID" value="NZ_CP011797.1"/>
</dbReference>
<evidence type="ECO:0000256" key="12">
    <source>
        <dbReference type="RuleBase" id="RU003862"/>
    </source>
</evidence>
<dbReference type="Pfam" id="PF02219">
    <property type="entry name" value="MTHFR"/>
    <property type="match status" value="1"/>
</dbReference>
<dbReference type="PANTHER" id="PTHR45754">
    <property type="entry name" value="METHYLENETETRAHYDROFOLATE REDUCTASE"/>
    <property type="match status" value="1"/>
</dbReference>
<comment type="cofactor">
    <cofactor evidence="1 12">
        <name>FAD</name>
        <dbReference type="ChEBI" id="CHEBI:57692"/>
    </cofactor>
</comment>
<keyword evidence="14" id="KW-1185">Reference proteome</keyword>
<evidence type="ECO:0000256" key="7">
    <source>
        <dbReference type="ARBA" id="ARBA00023002"/>
    </source>
</evidence>
<dbReference type="GO" id="GO:0106312">
    <property type="term" value="F:methylenetetrahydrofolate reductase (NADH) activity"/>
    <property type="evidence" value="ECO:0007669"/>
    <property type="project" value="UniProtKB-EC"/>
</dbReference>
<accession>A0A2K8KJK2</accession>
<dbReference type="InterPro" id="IPR004620">
    <property type="entry name" value="MTHF_reductase_bac"/>
</dbReference>
<gene>
    <name evidence="13" type="primary">metF</name>
    <name evidence="13" type="ORF">REIFOR_00059</name>
</gene>
<dbReference type="Proteomes" id="UP000229757">
    <property type="component" value="Chromosome"/>
</dbReference>
<dbReference type="Gene3D" id="3.20.20.220">
    <property type="match status" value="1"/>
</dbReference>
<name>A0A2K8KJK2_9GAMM</name>
<evidence type="ECO:0000256" key="9">
    <source>
        <dbReference type="ARBA" id="ARBA00023167"/>
    </source>
</evidence>
<protein>
    <recommendedName>
        <fullName evidence="12">Methylenetetrahydrofolate reductase</fullName>
        <ecNumber evidence="12">1.5.1.54</ecNumber>
    </recommendedName>
</protein>
<evidence type="ECO:0000256" key="2">
    <source>
        <dbReference type="ARBA" id="ARBA00004777"/>
    </source>
</evidence>
<dbReference type="PANTHER" id="PTHR45754:SF3">
    <property type="entry name" value="METHYLENETETRAHYDROFOLATE REDUCTASE (NADPH)"/>
    <property type="match status" value="1"/>
</dbReference>
<comment type="similarity">
    <text evidence="3 12">Belongs to the methylenetetrahydrofolate reductase family.</text>
</comment>
<evidence type="ECO:0000256" key="10">
    <source>
        <dbReference type="ARBA" id="ARBA00034478"/>
    </source>
</evidence>
<dbReference type="NCBIfam" id="TIGR00676">
    <property type="entry name" value="fadh2"/>
    <property type="match status" value="1"/>
</dbReference>
<proteinExistence type="inferred from homology"/>